<gene>
    <name evidence="1" type="ORF">LEP1GSC131_1296</name>
</gene>
<proteinExistence type="predicted"/>
<reference evidence="1" key="1">
    <citation type="submission" date="2012-10" db="EMBL/GenBank/DDBJ databases">
        <authorList>
            <person name="Harkins D.M."/>
            <person name="Durkin A.S."/>
            <person name="Brinkac L.M."/>
            <person name="Selengut J.D."/>
            <person name="Sanka R."/>
            <person name="DePew J."/>
            <person name="Purushe J."/>
            <person name="Picardeau M."/>
            <person name="Werts C."/>
            <person name="Goarant C."/>
            <person name="Vinetz J.M."/>
            <person name="Sutton G.G."/>
            <person name="Nelson W.C."/>
            <person name="Fouts D.E."/>
        </authorList>
    </citation>
    <scope>NUCLEOTIDE SEQUENCE [LARGE SCALE GENOMIC DNA]</scope>
    <source>
        <strain evidence="1">200802841</strain>
    </source>
</reference>
<name>A0A828XXJ1_9LEPT</name>
<dbReference type="AlphaFoldDB" id="A0A828XXJ1"/>
<sequence>MKNKILQMQKLTTQTHENVYPKRTVKFYKNTEILKNWV</sequence>
<evidence type="ECO:0000313" key="2">
    <source>
        <dbReference type="Proteomes" id="UP000006339"/>
    </source>
</evidence>
<comment type="caution">
    <text evidence="1">The sequence shown here is derived from an EMBL/GenBank/DDBJ whole genome shotgun (WGS) entry which is preliminary data.</text>
</comment>
<accession>A0A828XXJ1</accession>
<dbReference type="EMBL" id="AKWH02000032">
    <property type="protein sequence ID" value="EKO51943.1"/>
    <property type="molecule type" value="Genomic_DNA"/>
</dbReference>
<keyword evidence="2" id="KW-1185">Reference proteome</keyword>
<dbReference type="Proteomes" id="UP000006339">
    <property type="component" value="Unassembled WGS sequence"/>
</dbReference>
<protein>
    <submittedName>
        <fullName evidence="1">Uncharacterized protein</fullName>
    </submittedName>
</protein>
<organism evidence="1 2">
    <name type="scientific">Leptospira kirschneri str. 200802841</name>
    <dbReference type="NCBI Taxonomy" id="1193047"/>
    <lineage>
        <taxon>Bacteria</taxon>
        <taxon>Pseudomonadati</taxon>
        <taxon>Spirochaetota</taxon>
        <taxon>Spirochaetia</taxon>
        <taxon>Leptospirales</taxon>
        <taxon>Leptospiraceae</taxon>
        <taxon>Leptospira</taxon>
    </lineage>
</organism>
<evidence type="ECO:0000313" key="1">
    <source>
        <dbReference type="EMBL" id="EKO51943.1"/>
    </source>
</evidence>